<evidence type="ECO:0000259" key="5">
    <source>
        <dbReference type="PROSITE" id="PS50931"/>
    </source>
</evidence>
<organism evidence="6 7">
    <name type="scientific">Lichenibacterium minor</name>
    <dbReference type="NCBI Taxonomy" id="2316528"/>
    <lineage>
        <taxon>Bacteria</taxon>
        <taxon>Pseudomonadati</taxon>
        <taxon>Pseudomonadota</taxon>
        <taxon>Alphaproteobacteria</taxon>
        <taxon>Hyphomicrobiales</taxon>
        <taxon>Lichenihabitantaceae</taxon>
        <taxon>Lichenibacterium</taxon>
    </lineage>
</organism>
<keyword evidence="3" id="KW-0238">DNA-binding</keyword>
<dbReference type="FunFam" id="1.10.10.10:FF:000001">
    <property type="entry name" value="LysR family transcriptional regulator"/>
    <property type="match status" value="1"/>
</dbReference>
<proteinExistence type="inferred from homology"/>
<name>A0A4Q2UAW0_9HYPH</name>
<dbReference type="InterPro" id="IPR000847">
    <property type="entry name" value="LysR_HTH_N"/>
</dbReference>
<dbReference type="GO" id="GO:0003677">
    <property type="term" value="F:DNA binding"/>
    <property type="evidence" value="ECO:0007669"/>
    <property type="project" value="UniProtKB-KW"/>
</dbReference>
<keyword evidence="4" id="KW-0804">Transcription</keyword>
<protein>
    <submittedName>
        <fullName evidence="6">LysR family transcriptional regulator</fullName>
    </submittedName>
</protein>
<comment type="caution">
    <text evidence="6">The sequence shown here is derived from an EMBL/GenBank/DDBJ whole genome shotgun (WGS) entry which is preliminary data.</text>
</comment>
<dbReference type="PRINTS" id="PR00039">
    <property type="entry name" value="HTHLYSR"/>
</dbReference>
<dbReference type="Gene3D" id="3.40.190.10">
    <property type="entry name" value="Periplasmic binding protein-like II"/>
    <property type="match status" value="2"/>
</dbReference>
<dbReference type="PANTHER" id="PTHR30579:SF7">
    <property type="entry name" value="HTH-TYPE TRANSCRIPTIONAL REGULATOR LRHA-RELATED"/>
    <property type="match status" value="1"/>
</dbReference>
<dbReference type="AlphaFoldDB" id="A0A4Q2UAW0"/>
<keyword evidence="2" id="KW-0805">Transcription regulation</keyword>
<reference evidence="6 7" key="2">
    <citation type="submission" date="2019-02" db="EMBL/GenBank/DDBJ databases">
        <title>'Lichenibacterium ramalinii' gen. nov. sp. nov., 'Lichenibacterium minor' gen. nov. sp. nov.</title>
        <authorList>
            <person name="Pankratov T."/>
        </authorList>
    </citation>
    <scope>NUCLEOTIDE SEQUENCE [LARGE SCALE GENOMIC DNA]</scope>
    <source>
        <strain evidence="6 7">RmlP026</strain>
    </source>
</reference>
<evidence type="ECO:0000313" key="6">
    <source>
        <dbReference type="EMBL" id="RYC32267.1"/>
    </source>
</evidence>
<dbReference type="OrthoDB" id="9789529at2"/>
<dbReference type="InterPro" id="IPR005119">
    <property type="entry name" value="LysR_subst-bd"/>
</dbReference>
<dbReference type="Gene3D" id="1.10.10.10">
    <property type="entry name" value="Winged helix-like DNA-binding domain superfamily/Winged helix DNA-binding domain"/>
    <property type="match status" value="1"/>
</dbReference>
<dbReference type="GO" id="GO:0003700">
    <property type="term" value="F:DNA-binding transcription factor activity"/>
    <property type="evidence" value="ECO:0007669"/>
    <property type="project" value="InterPro"/>
</dbReference>
<comment type="similarity">
    <text evidence="1">Belongs to the LysR transcriptional regulatory family.</text>
</comment>
<evidence type="ECO:0000313" key="7">
    <source>
        <dbReference type="Proteomes" id="UP000290759"/>
    </source>
</evidence>
<dbReference type="Pfam" id="PF03466">
    <property type="entry name" value="LysR_substrate"/>
    <property type="match status" value="1"/>
</dbReference>
<dbReference type="InterPro" id="IPR036390">
    <property type="entry name" value="WH_DNA-bd_sf"/>
</dbReference>
<dbReference type="Pfam" id="PF00126">
    <property type="entry name" value="HTH_1"/>
    <property type="match status" value="1"/>
</dbReference>
<dbReference type="InterPro" id="IPR050176">
    <property type="entry name" value="LTTR"/>
</dbReference>
<keyword evidence="7" id="KW-1185">Reference proteome</keyword>
<evidence type="ECO:0000256" key="4">
    <source>
        <dbReference type="ARBA" id="ARBA00023163"/>
    </source>
</evidence>
<dbReference type="PROSITE" id="PS50931">
    <property type="entry name" value="HTH_LYSR"/>
    <property type="match status" value="1"/>
</dbReference>
<evidence type="ECO:0000256" key="2">
    <source>
        <dbReference type="ARBA" id="ARBA00023015"/>
    </source>
</evidence>
<dbReference type="InterPro" id="IPR036388">
    <property type="entry name" value="WH-like_DNA-bd_sf"/>
</dbReference>
<sequence length="305" mass="32478">MLFMRSITIWHRSMLDTDQLRSFLAIVDTGSFTRAADRVNKTQSAVSMHVRRLEERLDRALFVKQGRGTRLSPDGERLVEHARRILQVEAAALADLAAEGLTGRVTLGIPDDYAELFLGDIVGRFALRHPGVELSVLCHPSIEVADRIRSGEVDVGIVTASDDIPGSEVLREEPLVWVAGLRAGPIEAQRPLPLALSTPSCAWRQVAIAALAEAGVATRMFMTSTHYSAIAPVVRAGQAVTVLPLAVVDAASQRLVGAEAGLPALPSVRLGLLRRPGARSPVVAALADEVRASLGAGAAAMRDAA</sequence>
<dbReference type="Proteomes" id="UP000290759">
    <property type="component" value="Unassembled WGS sequence"/>
</dbReference>
<dbReference type="SUPFAM" id="SSF53850">
    <property type="entry name" value="Periplasmic binding protein-like II"/>
    <property type="match status" value="1"/>
</dbReference>
<accession>A0A4Q2UAW0</accession>
<dbReference type="PANTHER" id="PTHR30579">
    <property type="entry name" value="TRANSCRIPTIONAL REGULATOR"/>
    <property type="match status" value="1"/>
</dbReference>
<feature type="domain" description="HTH lysR-type" evidence="5">
    <location>
        <begin position="15"/>
        <end position="72"/>
    </location>
</feature>
<evidence type="ECO:0000256" key="1">
    <source>
        <dbReference type="ARBA" id="ARBA00009437"/>
    </source>
</evidence>
<reference evidence="6 7" key="1">
    <citation type="submission" date="2018-12" db="EMBL/GenBank/DDBJ databases">
        <authorList>
            <person name="Grouzdev D.S."/>
            <person name="Krutkina M.S."/>
        </authorList>
    </citation>
    <scope>NUCLEOTIDE SEQUENCE [LARGE SCALE GENOMIC DNA]</scope>
    <source>
        <strain evidence="6 7">RmlP026</strain>
    </source>
</reference>
<evidence type="ECO:0000256" key="3">
    <source>
        <dbReference type="ARBA" id="ARBA00023125"/>
    </source>
</evidence>
<dbReference type="SUPFAM" id="SSF46785">
    <property type="entry name" value="Winged helix' DNA-binding domain"/>
    <property type="match status" value="1"/>
</dbReference>
<dbReference type="EMBL" id="QYBB01000008">
    <property type="protein sequence ID" value="RYC32267.1"/>
    <property type="molecule type" value="Genomic_DNA"/>
</dbReference>
<gene>
    <name evidence="6" type="ORF">D3273_09565</name>
</gene>